<evidence type="ECO:0008006" key="5">
    <source>
        <dbReference type="Google" id="ProtNLM"/>
    </source>
</evidence>
<dbReference type="STRING" id="1513793.SAMN06296036_117133"/>
<dbReference type="Proteomes" id="UP000192907">
    <property type="component" value="Unassembled WGS sequence"/>
</dbReference>
<dbReference type="AlphaFoldDB" id="A0A1Y6CBT1"/>
<reference evidence="4" key="1">
    <citation type="submission" date="2017-04" db="EMBL/GenBank/DDBJ databases">
        <authorList>
            <person name="Varghese N."/>
            <person name="Submissions S."/>
        </authorList>
    </citation>
    <scope>NUCLEOTIDE SEQUENCE [LARGE SCALE GENOMIC DNA]</scope>
    <source>
        <strain evidence="4">RKEM611</strain>
    </source>
</reference>
<name>A0A1Y6CBT1_9BACT</name>
<dbReference type="RefSeq" id="WP_132321966.1">
    <property type="nucleotide sequence ID" value="NZ_FWZT01000017.1"/>
</dbReference>
<dbReference type="EMBL" id="FWZT01000017">
    <property type="protein sequence ID" value="SMF55549.1"/>
    <property type="molecule type" value="Genomic_DNA"/>
</dbReference>
<evidence type="ECO:0000256" key="2">
    <source>
        <dbReference type="SAM" id="SignalP"/>
    </source>
</evidence>
<keyword evidence="2" id="KW-0732">Signal</keyword>
<feature type="compositionally biased region" description="Low complexity" evidence="1">
    <location>
        <begin position="61"/>
        <end position="77"/>
    </location>
</feature>
<feature type="signal peptide" evidence="2">
    <location>
        <begin position="1"/>
        <end position="23"/>
    </location>
</feature>
<protein>
    <recommendedName>
        <fullName evidence="5">SH3 domain-containing protein</fullName>
    </recommendedName>
</protein>
<dbReference type="OrthoDB" id="10018123at2"/>
<feature type="region of interest" description="Disordered" evidence="1">
    <location>
        <begin position="29"/>
        <end position="91"/>
    </location>
</feature>
<feature type="compositionally biased region" description="Acidic residues" evidence="1">
    <location>
        <begin position="44"/>
        <end position="60"/>
    </location>
</feature>
<evidence type="ECO:0000313" key="4">
    <source>
        <dbReference type="Proteomes" id="UP000192907"/>
    </source>
</evidence>
<evidence type="ECO:0000313" key="3">
    <source>
        <dbReference type="EMBL" id="SMF55549.1"/>
    </source>
</evidence>
<accession>A0A1Y6CBT1</accession>
<gene>
    <name evidence="3" type="ORF">SAMN06296036_117133</name>
</gene>
<evidence type="ECO:0000256" key="1">
    <source>
        <dbReference type="SAM" id="MobiDB-lite"/>
    </source>
</evidence>
<sequence>MRSIFHLLQYATLAILLVNCAFGGEEPEGLPGGGNQGNINGNLAEDDLAEDDFGDDDFGNENDNFGNENDNFGNGENINNAPLGNDQFAGQGFDNTGEGVNSDFTGDDFIQQQVNNQGFNQGFNQAGGNDIFGQQNAANFGGNAPLDFQQNQGQFFNQGQQFQNQGMQQFQNQGMQQDFFDDGAAMNNALEQENNDFFGNNQQTNIEQAAMDTGMNESMEVAPGGAMDGSGGRVKYIMSASNLYDQPDGSSVSPLEKGDHPLVFDNGEWHRTSDGYYVPSRDLTTSPVGREKRKSIWLN</sequence>
<organism evidence="3 4">
    <name type="scientific">Pseudobacteriovorax antillogorgiicola</name>
    <dbReference type="NCBI Taxonomy" id="1513793"/>
    <lineage>
        <taxon>Bacteria</taxon>
        <taxon>Pseudomonadati</taxon>
        <taxon>Bdellovibrionota</taxon>
        <taxon>Oligoflexia</taxon>
        <taxon>Oligoflexales</taxon>
        <taxon>Pseudobacteriovoracaceae</taxon>
        <taxon>Pseudobacteriovorax</taxon>
    </lineage>
</organism>
<proteinExistence type="predicted"/>
<feature type="chain" id="PRO_5011966608" description="SH3 domain-containing protein" evidence="2">
    <location>
        <begin position="24"/>
        <end position="299"/>
    </location>
</feature>
<keyword evidence="4" id="KW-1185">Reference proteome</keyword>